<keyword evidence="5" id="KW-0460">Magnesium</keyword>
<dbReference type="Gene3D" id="1.10.600.10">
    <property type="entry name" value="Farnesyl Diphosphate Synthase"/>
    <property type="match status" value="1"/>
</dbReference>
<sequence length="369" mass="40732">MTNLTQHDIDKRLEEIVSAAWAHNMQHFPAVTVSEVSKVLEYVGKQAVTSSRGGKRLRALLLHETAHTFAENTRDVIFTQEHERAIIDLAVAIEIFQTAALIHDDIIDDADTRRGKPSAHRALETHMSNNHQGSGLALMLGDLLATLSIRTAHTSSDIFSQSSTIFQTFLDMHDQVELGQIMDVSMESLDLDHCDKLEESITATYINKTASYTTVAPLEIGLLASESLQGIESAHSVALSAGQKLGIAFQIHDDLIDLISNPEQTGKPVGGDIREGKRTYILAQALKLANSTQRDYLIHSYLDNEIRTQSQIDHIRDIFISSGAIEASITAVDELWNSAAQEILALCMACDISPEMTQNYLHTCQRFVA</sequence>
<reference evidence="7 8" key="1">
    <citation type="submission" date="2018-12" db="EMBL/GenBank/DDBJ databases">
        <title>Alloscrdovia theropitheci sp. nov: a novel taxon from the feces of the bleeding-herat monkey (Theropithecus geleda).</title>
        <authorList>
            <person name="Modesto M."/>
        </authorList>
    </citation>
    <scope>NUCLEOTIDE SEQUENCE [LARGE SCALE GENOMIC DNA]</scope>
    <source>
        <strain evidence="7 8">GLDI4/2</strain>
    </source>
</reference>
<dbReference type="InterPro" id="IPR008949">
    <property type="entry name" value="Isoprenoid_synthase_dom_sf"/>
</dbReference>
<organism evidence="7 8">
    <name type="scientific">Alloscardovia theropitheci</name>
    <dbReference type="NCBI Taxonomy" id="2496842"/>
    <lineage>
        <taxon>Bacteria</taxon>
        <taxon>Bacillati</taxon>
        <taxon>Actinomycetota</taxon>
        <taxon>Actinomycetes</taxon>
        <taxon>Bifidobacteriales</taxon>
        <taxon>Bifidobacteriaceae</taxon>
        <taxon>Alloscardovia</taxon>
    </lineage>
</organism>
<dbReference type="GO" id="GO:0046872">
    <property type="term" value="F:metal ion binding"/>
    <property type="evidence" value="ECO:0007669"/>
    <property type="project" value="UniProtKB-KW"/>
</dbReference>
<evidence type="ECO:0000313" key="7">
    <source>
        <dbReference type="EMBL" id="TCD54837.1"/>
    </source>
</evidence>
<dbReference type="SFLD" id="SFLDS00005">
    <property type="entry name" value="Isoprenoid_Synthase_Type_I"/>
    <property type="match status" value="1"/>
</dbReference>
<evidence type="ECO:0000256" key="6">
    <source>
        <dbReference type="RuleBase" id="RU004466"/>
    </source>
</evidence>
<evidence type="ECO:0000256" key="2">
    <source>
        <dbReference type="ARBA" id="ARBA00006706"/>
    </source>
</evidence>
<dbReference type="GO" id="GO:0008299">
    <property type="term" value="P:isoprenoid biosynthetic process"/>
    <property type="evidence" value="ECO:0007669"/>
    <property type="project" value="InterPro"/>
</dbReference>
<dbReference type="EMBL" id="RXLP01000004">
    <property type="protein sequence ID" value="TCD54837.1"/>
    <property type="molecule type" value="Genomic_DNA"/>
</dbReference>
<dbReference type="Pfam" id="PF00348">
    <property type="entry name" value="polyprenyl_synt"/>
    <property type="match status" value="1"/>
</dbReference>
<keyword evidence="4" id="KW-0479">Metal-binding</keyword>
<dbReference type="InterPro" id="IPR000092">
    <property type="entry name" value="Polyprenyl_synt"/>
</dbReference>
<keyword evidence="3 6" id="KW-0808">Transferase</keyword>
<dbReference type="SUPFAM" id="SSF48576">
    <property type="entry name" value="Terpenoid synthases"/>
    <property type="match status" value="1"/>
</dbReference>
<dbReference type="OrthoDB" id="4497239at2"/>
<dbReference type="PROSITE" id="PS00723">
    <property type="entry name" value="POLYPRENYL_SYNTHASE_1"/>
    <property type="match status" value="1"/>
</dbReference>
<comment type="similarity">
    <text evidence="2 6">Belongs to the FPP/GGPP synthase family.</text>
</comment>
<keyword evidence="8" id="KW-1185">Reference proteome</keyword>
<name>A0A4R0QWN0_9BIFI</name>
<comment type="cofactor">
    <cofactor evidence="1">
        <name>Mg(2+)</name>
        <dbReference type="ChEBI" id="CHEBI:18420"/>
    </cofactor>
</comment>
<gene>
    <name evidence="7" type="ORF">EJ419_01700</name>
</gene>
<protein>
    <submittedName>
        <fullName evidence="7">Polyprenyl synthetase family protein</fullName>
    </submittedName>
</protein>
<proteinExistence type="inferred from homology"/>
<dbReference type="PANTHER" id="PTHR12001:SF85">
    <property type="entry name" value="SHORT CHAIN ISOPRENYL DIPHOSPHATE SYNTHASE"/>
    <property type="match status" value="1"/>
</dbReference>
<dbReference type="GO" id="GO:0004659">
    <property type="term" value="F:prenyltransferase activity"/>
    <property type="evidence" value="ECO:0007669"/>
    <property type="project" value="InterPro"/>
</dbReference>
<evidence type="ECO:0000313" key="8">
    <source>
        <dbReference type="Proteomes" id="UP000291289"/>
    </source>
</evidence>
<dbReference type="Proteomes" id="UP000291289">
    <property type="component" value="Unassembled WGS sequence"/>
</dbReference>
<dbReference type="InterPro" id="IPR033749">
    <property type="entry name" value="Polyprenyl_synt_CS"/>
</dbReference>
<evidence type="ECO:0000256" key="4">
    <source>
        <dbReference type="ARBA" id="ARBA00022723"/>
    </source>
</evidence>
<evidence type="ECO:0000256" key="1">
    <source>
        <dbReference type="ARBA" id="ARBA00001946"/>
    </source>
</evidence>
<evidence type="ECO:0000256" key="3">
    <source>
        <dbReference type="ARBA" id="ARBA00022679"/>
    </source>
</evidence>
<comment type="caution">
    <text evidence="7">The sequence shown here is derived from an EMBL/GenBank/DDBJ whole genome shotgun (WGS) entry which is preliminary data.</text>
</comment>
<dbReference type="PANTHER" id="PTHR12001">
    <property type="entry name" value="GERANYLGERANYL PYROPHOSPHATE SYNTHASE"/>
    <property type="match status" value="1"/>
</dbReference>
<dbReference type="RefSeq" id="WP_131283187.1">
    <property type="nucleotide sequence ID" value="NZ_RXLP01000004.1"/>
</dbReference>
<dbReference type="AlphaFoldDB" id="A0A4R0QWN0"/>
<evidence type="ECO:0000256" key="5">
    <source>
        <dbReference type="ARBA" id="ARBA00022842"/>
    </source>
</evidence>
<dbReference type="PROSITE" id="PS00444">
    <property type="entry name" value="POLYPRENYL_SYNTHASE_2"/>
    <property type="match status" value="1"/>
</dbReference>
<accession>A0A4R0QWN0</accession>